<evidence type="ECO:0000256" key="4">
    <source>
        <dbReference type="ARBA" id="ARBA00023136"/>
    </source>
</evidence>
<protein>
    <recommendedName>
        <fullName evidence="9">Protein Asterix</fullName>
    </recommendedName>
</protein>
<sequence length="609" mass="66036">MNADPRRPEKVQRYTAKANNGNGQEDLTPDYMNILGQHQTTGNAVEASEKHVDSNAEPNLQPHTEAVPSNADEHAATTNATNVIPPSPQYGVAIISNAPASADQPAETTPTETLTDTTAKSEDKELHSTPSRNDRFKVVKIASLEPFKRGRWKCMDYVDEAPPAGAARVPQSTGSIQSTGGSYMHSQSLPQQQIQQMLLQGGFTNGTQFFTNMPQQMVPQGQYFYSQMANVPNQQMGNAPNSIPAQFIGNQAFFPAGVVQNSPGFLAQTFPNVQYVPNVMQNQSGTFLPISQAGQFTQNFQQSQSYAGQPNVAQSGVAQPMVNGHTYNPQNEQQVAGSLPAQSVKSMLLNTNNPPQVSSQTQIAPPNMQNHIPIQNNPAVNQTPQYQQNTFQQPVTVQQPQSQPAHNVAPTQVHQINPAVQVGQPQPQNLDQTLASNMYTNPKFAVSVNSLAVLDNSDNTTEVNETNSGAETVAEHHDDPAKTNPVVNAIDNKIEQAMDLVKSHLMYTVREEVEVLKEKIAELMERIQQLETENNFLRSQIPKAQSVSAAPPATILPQPAVITNPSPNFIPNSNTNPVASSAPVTNPNQNNAPITQGHSLPPTDAINQQ</sequence>
<dbReference type="GO" id="GO:0005829">
    <property type="term" value="C:cytosol"/>
    <property type="evidence" value="ECO:0007669"/>
    <property type="project" value="TreeGrafter"/>
</dbReference>
<feature type="region of interest" description="Disordered" evidence="6">
    <location>
        <begin position="1"/>
        <end position="74"/>
    </location>
</feature>
<organism evidence="7 8">
    <name type="scientific">Phaedon cochleariae</name>
    <name type="common">Mustard beetle</name>
    <dbReference type="NCBI Taxonomy" id="80249"/>
    <lineage>
        <taxon>Eukaryota</taxon>
        <taxon>Metazoa</taxon>
        <taxon>Ecdysozoa</taxon>
        <taxon>Arthropoda</taxon>
        <taxon>Hexapoda</taxon>
        <taxon>Insecta</taxon>
        <taxon>Pterygota</taxon>
        <taxon>Neoptera</taxon>
        <taxon>Endopterygota</taxon>
        <taxon>Coleoptera</taxon>
        <taxon>Polyphaga</taxon>
        <taxon>Cucujiformia</taxon>
        <taxon>Chrysomeloidea</taxon>
        <taxon>Chrysomelidae</taxon>
        <taxon>Chrysomelinae</taxon>
        <taxon>Chrysomelini</taxon>
        <taxon>Phaedon</taxon>
    </lineage>
</organism>
<dbReference type="Pfam" id="PF01166">
    <property type="entry name" value="TSC22"/>
    <property type="match status" value="1"/>
</dbReference>
<feature type="compositionally biased region" description="Low complexity" evidence="6">
    <location>
        <begin position="171"/>
        <end position="185"/>
    </location>
</feature>
<reference evidence="7" key="1">
    <citation type="submission" date="2022-01" db="EMBL/GenBank/DDBJ databases">
        <authorList>
            <person name="King R."/>
        </authorList>
    </citation>
    <scope>NUCLEOTIDE SEQUENCE</scope>
</reference>
<feature type="region of interest" description="Disordered" evidence="6">
    <location>
        <begin position="566"/>
        <end position="609"/>
    </location>
</feature>
<dbReference type="PANTHER" id="PTHR46745">
    <property type="entry name" value="TSC22 DOMAIN FAMILY PROTEIN 1"/>
    <property type="match status" value="1"/>
</dbReference>
<feature type="region of interest" description="Disordered" evidence="6">
    <location>
        <begin position="165"/>
        <end position="185"/>
    </location>
</feature>
<gene>
    <name evidence="7" type="ORF">PHAECO_LOCUS8548</name>
</gene>
<feature type="region of interest" description="Disordered" evidence="6">
    <location>
        <begin position="99"/>
        <end position="132"/>
    </location>
</feature>
<feature type="coiled-coil region" evidence="5">
    <location>
        <begin position="506"/>
        <end position="547"/>
    </location>
</feature>
<dbReference type="CDD" id="cd21936">
    <property type="entry name" value="ZIP_TSC22D"/>
    <property type="match status" value="1"/>
</dbReference>
<evidence type="ECO:0000256" key="1">
    <source>
        <dbReference type="ARBA" id="ARBA00004370"/>
    </source>
</evidence>
<dbReference type="InterPro" id="IPR000580">
    <property type="entry name" value="TSC22/Bun"/>
</dbReference>
<comment type="subcellular location">
    <subcellularLocation>
        <location evidence="1">Membrane</location>
    </subcellularLocation>
</comment>
<dbReference type="AlphaFoldDB" id="A0A9N9SIK8"/>
<dbReference type="Pfam" id="PF03669">
    <property type="entry name" value="ASTER"/>
    <property type="match status" value="1"/>
</dbReference>
<name>A0A9N9SIK8_PHACE</name>
<proteinExistence type="predicted"/>
<evidence type="ECO:0000313" key="7">
    <source>
        <dbReference type="EMBL" id="CAG9820964.1"/>
    </source>
</evidence>
<dbReference type="InterPro" id="IPR005351">
    <property type="entry name" value="ASTER"/>
</dbReference>
<evidence type="ECO:0000256" key="2">
    <source>
        <dbReference type="ARBA" id="ARBA00022692"/>
    </source>
</evidence>
<dbReference type="PANTHER" id="PTHR46745:SF1">
    <property type="entry name" value="TSC22 DOMAIN FAMILY PROTEIN 1"/>
    <property type="match status" value="1"/>
</dbReference>
<dbReference type="OrthoDB" id="8961796at2759"/>
<keyword evidence="4" id="KW-0472">Membrane</keyword>
<dbReference type="EMBL" id="OU896710">
    <property type="protein sequence ID" value="CAG9820964.1"/>
    <property type="molecule type" value="Genomic_DNA"/>
</dbReference>
<evidence type="ECO:0000256" key="6">
    <source>
        <dbReference type="SAM" id="MobiDB-lite"/>
    </source>
</evidence>
<keyword evidence="5" id="KW-0175">Coiled coil</keyword>
<evidence type="ECO:0000256" key="5">
    <source>
        <dbReference type="SAM" id="Coils"/>
    </source>
</evidence>
<feature type="region of interest" description="Disordered" evidence="6">
    <location>
        <begin position="459"/>
        <end position="483"/>
    </location>
</feature>
<dbReference type="Proteomes" id="UP001153737">
    <property type="component" value="Chromosome 4"/>
</dbReference>
<dbReference type="GO" id="GO:0044183">
    <property type="term" value="F:protein folding chaperone"/>
    <property type="evidence" value="ECO:0007669"/>
    <property type="project" value="InterPro"/>
</dbReference>
<dbReference type="SUPFAM" id="SSF58026">
    <property type="entry name" value="Delta-sleep-inducing peptide immunoreactive peptide"/>
    <property type="match status" value="1"/>
</dbReference>
<keyword evidence="3" id="KW-1133">Transmembrane helix</keyword>
<dbReference type="GO" id="GO:0045048">
    <property type="term" value="P:protein insertion into ER membrane"/>
    <property type="evidence" value="ECO:0007669"/>
    <property type="project" value="InterPro"/>
</dbReference>
<dbReference type="Gene3D" id="1.20.5.490">
    <property type="entry name" value="Single helix bin"/>
    <property type="match status" value="1"/>
</dbReference>
<evidence type="ECO:0000313" key="8">
    <source>
        <dbReference type="Proteomes" id="UP001153737"/>
    </source>
</evidence>
<feature type="compositionally biased region" description="Low complexity" evidence="6">
    <location>
        <begin position="105"/>
        <end position="118"/>
    </location>
</feature>
<feature type="compositionally biased region" description="Polar residues" evidence="6">
    <location>
        <begin position="459"/>
        <end position="470"/>
    </location>
</feature>
<keyword evidence="2" id="KW-0812">Transmembrane</keyword>
<evidence type="ECO:0000256" key="3">
    <source>
        <dbReference type="ARBA" id="ARBA00022989"/>
    </source>
</evidence>
<reference evidence="7" key="2">
    <citation type="submission" date="2022-10" db="EMBL/GenBank/DDBJ databases">
        <authorList>
            <consortium name="ENA_rothamsted_submissions"/>
            <consortium name="culmorum"/>
            <person name="King R."/>
        </authorList>
    </citation>
    <scope>NUCLEOTIDE SEQUENCE</scope>
</reference>
<dbReference type="GO" id="GO:0006357">
    <property type="term" value="P:regulation of transcription by RNA polymerase II"/>
    <property type="evidence" value="ECO:0007669"/>
    <property type="project" value="InterPro"/>
</dbReference>
<evidence type="ECO:0008006" key="9">
    <source>
        <dbReference type="Google" id="ProtNLM"/>
    </source>
</evidence>
<dbReference type="GO" id="GO:0043066">
    <property type="term" value="P:negative regulation of apoptotic process"/>
    <property type="evidence" value="ECO:0007669"/>
    <property type="project" value="TreeGrafter"/>
</dbReference>
<feature type="compositionally biased region" description="Basic and acidic residues" evidence="6">
    <location>
        <begin position="1"/>
        <end position="12"/>
    </location>
</feature>
<feature type="compositionally biased region" description="Basic and acidic residues" evidence="6">
    <location>
        <begin position="119"/>
        <end position="132"/>
    </location>
</feature>
<keyword evidence="8" id="KW-1185">Reference proteome</keyword>
<dbReference type="GO" id="GO:0008284">
    <property type="term" value="P:positive regulation of cell population proliferation"/>
    <property type="evidence" value="ECO:0007669"/>
    <property type="project" value="TreeGrafter"/>
</dbReference>
<dbReference type="GO" id="GO:0005789">
    <property type="term" value="C:endoplasmic reticulum membrane"/>
    <property type="evidence" value="ECO:0007669"/>
    <property type="project" value="InterPro"/>
</dbReference>
<dbReference type="GO" id="GO:0005634">
    <property type="term" value="C:nucleus"/>
    <property type="evidence" value="ECO:0007669"/>
    <property type="project" value="TreeGrafter"/>
</dbReference>
<feature type="compositionally biased region" description="Polar residues" evidence="6">
    <location>
        <begin position="566"/>
        <end position="598"/>
    </location>
</feature>
<accession>A0A9N9SIK8</accession>